<dbReference type="InterPro" id="IPR007330">
    <property type="entry name" value="MIT_dom"/>
</dbReference>
<feature type="domain" description="MIT" evidence="1">
    <location>
        <begin position="8"/>
        <end position="47"/>
    </location>
</feature>
<organism evidence="4">
    <name type="scientific">Gongylonema pulchrum</name>
    <dbReference type="NCBI Taxonomy" id="637853"/>
    <lineage>
        <taxon>Eukaryota</taxon>
        <taxon>Metazoa</taxon>
        <taxon>Ecdysozoa</taxon>
        <taxon>Nematoda</taxon>
        <taxon>Chromadorea</taxon>
        <taxon>Rhabditida</taxon>
        <taxon>Spirurina</taxon>
        <taxon>Spiruromorpha</taxon>
        <taxon>Spiruroidea</taxon>
        <taxon>Gongylonematidae</taxon>
        <taxon>Gongylonema</taxon>
    </lineage>
</organism>
<evidence type="ECO:0000313" key="4">
    <source>
        <dbReference type="WBParaSite" id="GPUH_0000694601-mRNA-1"/>
    </source>
</evidence>
<sequence length="56" mass="6597">MSGNGSTLQKAIELVTKATEEDKKKNYQEALRLYEHGIDYFLHAIKCKFRSFYSYM</sequence>
<reference evidence="2 3" key="2">
    <citation type="submission" date="2018-11" db="EMBL/GenBank/DDBJ databases">
        <authorList>
            <consortium name="Pathogen Informatics"/>
        </authorList>
    </citation>
    <scope>NUCLEOTIDE SEQUENCE [LARGE SCALE GENOMIC DNA]</scope>
</reference>
<dbReference type="OrthoDB" id="29072at2759"/>
<proteinExistence type="predicted"/>
<accession>A0A183DDZ6</accession>
<evidence type="ECO:0000313" key="3">
    <source>
        <dbReference type="Proteomes" id="UP000271098"/>
    </source>
</evidence>
<gene>
    <name evidence="2" type="ORF">GPUH_LOCUS6934</name>
</gene>
<reference evidence="4" key="1">
    <citation type="submission" date="2016-06" db="UniProtKB">
        <authorList>
            <consortium name="WormBaseParasite"/>
        </authorList>
    </citation>
    <scope>IDENTIFICATION</scope>
</reference>
<evidence type="ECO:0000313" key="2">
    <source>
        <dbReference type="EMBL" id="VDK56625.1"/>
    </source>
</evidence>
<evidence type="ECO:0000259" key="1">
    <source>
        <dbReference type="Pfam" id="PF04212"/>
    </source>
</evidence>
<dbReference type="Gene3D" id="1.20.58.80">
    <property type="entry name" value="Phosphotransferase system, lactose/cellobiose-type IIA subunit"/>
    <property type="match status" value="1"/>
</dbReference>
<dbReference type="WBParaSite" id="GPUH_0000694601-mRNA-1">
    <property type="protein sequence ID" value="GPUH_0000694601-mRNA-1"/>
    <property type="gene ID" value="GPUH_0000694601"/>
</dbReference>
<protein>
    <submittedName>
        <fullName evidence="4">MIT domain-containing protein</fullName>
    </submittedName>
</protein>
<dbReference type="AlphaFoldDB" id="A0A183DDZ6"/>
<name>A0A183DDZ6_9BILA</name>
<dbReference type="Pfam" id="PF04212">
    <property type="entry name" value="MIT"/>
    <property type="match status" value="1"/>
</dbReference>
<dbReference type="SUPFAM" id="SSF116846">
    <property type="entry name" value="MIT domain"/>
    <property type="match status" value="1"/>
</dbReference>
<dbReference type="Proteomes" id="UP000271098">
    <property type="component" value="Unassembled WGS sequence"/>
</dbReference>
<dbReference type="InterPro" id="IPR036181">
    <property type="entry name" value="MIT_dom_sf"/>
</dbReference>
<keyword evidence="3" id="KW-1185">Reference proteome</keyword>
<dbReference type="EMBL" id="UYRT01017131">
    <property type="protein sequence ID" value="VDK56625.1"/>
    <property type="molecule type" value="Genomic_DNA"/>
</dbReference>